<gene>
    <name evidence="8" type="ORF">CTAYLR_001787</name>
</gene>
<feature type="short sequence motif" description="GXSXG" evidence="4">
    <location>
        <begin position="264"/>
        <end position="268"/>
    </location>
</feature>
<evidence type="ECO:0000256" key="6">
    <source>
        <dbReference type="SAM" id="SignalP"/>
    </source>
</evidence>
<dbReference type="PROSITE" id="PS51635">
    <property type="entry name" value="PNPLA"/>
    <property type="match status" value="1"/>
</dbReference>
<sequence length="615" mass="67163">MQLAMHYARLGAVVAIVVVRVVAMSTAAPGEGALAVVIDSNRSEAAVIPQEEAPPPDANAMDEEQEDDESAERVMVFEGRLRSGEGWGVCLGAKEGGRVSVVVSRLASHKRNATSRGLLPRVRSSRDHCYCGVFALDERRDAVGSPAMVSTRKLRQSESLRWCREVPEQGTVHVLVASNSVDEEVESGYAVEVRSEVELVEMPGDGRGRRGPVVGEPVASSRPPRRLLCLDGGGARGVVPLAVLARLEKLGSRRARERFDFFAGTSTGAIIAAALAIAELPVPVVQQLYDDIARLIFGSRGLSRGERADRLRAVLSSVFGPEARLLDDGPDTSRPRCVLVATDASTQRLRPALFRNYRLPENDDDDDQSSMLVVDALLASTAAPPFFPARQFDHKRLLDGALVANNPTLFALVESAALGRDSPELVVSLGTGSAPYRATRTDGIHSHIDFFEGLFNLITDTDATHDLVKRHLHSKRRHVKPTRYHRLDAFLDASHLRLDEGDERALRALRAMALDYLQREKTHDWDSLVREFRGVPDDDSDDLTALYDIDEVPYTPSTSWLRPLRKRAARITGMHGFFSGKPKHTILDVDPPASSSAALIVQEPRDSSTSSSSSA</sequence>
<evidence type="ECO:0000256" key="4">
    <source>
        <dbReference type="PROSITE-ProRule" id="PRU01161"/>
    </source>
</evidence>
<feature type="compositionally biased region" description="Acidic residues" evidence="5">
    <location>
        <begin position="60"/>
        <end position="70"/>
    </location>
</feature>
<keyword evidence="1 4" id="KW-0378">Hydrolase</keyword>
<reference evidence="8" key="1">
    <citation type="submission" date="2023-01" db="EMBL/GenBank/DDBJ databases">
        <title>Metagenome sequencing of chrysophaentin producing Chrysophaeum taylorii.</title>
        <authorList>
            <person name="Davison J."/>
            <person name="Bewley C."/>
        </authorList>
    </citation>
    <scope>NUCLEOTIDE SEQUENCE</scope>
    <source>
        <strain evidence="8">NIES-1699</strain>
    </source>
</reference>
<dbReference type="PANTHER" id="PTHR24185">
    <property type="entry name" value="CALCIUM-INDEPENDENT PHOSPHOLIPASE A2-GAMMA"/>
    <property type="match status" value="1"/>
</dbReference>
<dbReference type="GO" id="GO:0016020">
    <property type="term" value="C:membrane"/>
    <property type="evidence" value="ECO:0007669"/>
    <property type="project" value="TreeGrafter"/>
</dbReference>
<dbReference type="AlphaFoldDB" id="A0AAD7UG99"/>
<dbReference type="InterPro" id="IPR002641">
    <property type="entry name" value="PNPLA_dom"/>
</dbReference>
<evidence type="ECO:0000259" key="7">
    <source>
        <dbReference type="PROSITE" id="PS51635"/>
    </source>
</evidence>
<feature type="region of interest" description="Disordered" evidence="5">
    <location>
        <begin position="49"/>
        <end position="70"/>
    </location>
</feature>
<feature type="region of interest" description="Disordered" evidence="5">
    <location>
        <begin position="596"/>
        <end position="615"/>
    </location>
</feature>
<accession>A0AAD7UG99</accession>
<feature type="short sequence motif" description="GXGXXG" evidence="4">
    <location>
        <begin position="232"/>
        <end position="237"/>
    </location>
</feature>
<name>A0AAD7UG99_9STRA</name>
<dbReference type="EMBL" id="JAQMWT010000340">
    <property type="protein sequence ID" value="KAJ8604117.1"/>
    <property type="molecule type" value="Genomic_DNA"/>
</dbReference>
<dbReference type="Proteomes" id="UP001230188">
    <property type="component" value="Unassembled WGS sequence"/>
</dbReference>
<feature type="signal peptide" evidence="6">
    <location>
        <begin position="1"/>
        <end position="23"/>
    </location>
</feature>
<proteinExistence type="predicted"/>
<evidence type="ECO:0000313" key="9">
    <source>
        <dbReference type="Proteomes" id="UP001230188"/>
    </source>
</evidence>
<comment type="caution">
    <text evidence="8">The sequence shown here is derived from an EMBL/GenBank/DDBJ whole genome shotgun (WGS) entry which is preliminary data.</text>
</comment>
<evidence type="ECO:0000256" key="3">
    <source>
        <dbReference type="ARBA" id="ARBA00023098"/>
    </source>
</evidence>
<evidence type="ECO:0000256" key="1">
    <source>
        <dbReference type="ARBA" id="ARBA00022801"/>
    </source>
</evidence>
<keyword evidence="3 4" id="KW-0443">Lipid metabolism</keyword>
<evidence type="ECO:0000256" key="5">
    <source>
        <dbReference type="SAM" id="MobiDB-lite"/>
    </source>
</evidence>
<dbReference type="GO" id="GO:0016042">
    <property type="term" value="P:lipid catabolic process"/>
    <property type="evidence" value="ECO:0007669"/>
    <property type="project" value="UniProtKB-UniRule"/>
</dbReference>
<feature type="chain" id="PRO_5042259294" description="PNPLA domain-containing protein" evidence="6">
    <location>
        <begin position="24"/>
        <end position="615"/>
    </location>
</feature>
<organism evidence="8 9">
    <name type="scientific">Chrysophaeum taylorii</name>
    <dbReference type="NCBI Taxonomy" id="2483200"/>
    <lineage>
        <taxon>Eukaryota</taxon>
        <taxon>Sar</taxon>
        <taxon>Stramenopiles</taxon>
        <taxon>Ochrophyta</taxon>
        <taxon>Pelagophyceae</taxon>
        <taxon>Pelagomonadales</taxon>
        <taxon>Pelagomonadaceae</taxon>
        <taxon>Chrysophaeum</taxon>
    </lineage>
</organism>
<evidence type="ECO:0000313" key="8">
    <source>
        <dbReference type="EMBL" id="KAJ8604117.1"/>
    </source>
</evidence>
<protein>
    <recommendedName>
        <fullName evidence="7">PNPLA domain-containing protein</fullName>
    </recommendedName>
</protein>
<feature type="region of interest" description="Disordered" evidence="5">
    <location>
        <begin position="202"/>
        <end position="222"/>
    </location>
</feature>
<keyword evidence="9" id="KW-1185">Reference proteome</keyword>
<dbReference type="GO" id="GO:0004620">
    <property type="term" value="F:phospholipase activity"/>
    <property type="evidence" value="ECO:0007669"/>
    <property type="project" value="TreeGrafter"/>
</dbReference>
<evidence type="ECO:0000256" key="2">
    <source>
        <dbReference type="ARBA" id="ARBA00022963"/>
    </source>
</evidence>
<feature type="domain" description="PNPLA" evidence="7">
    <location>
        <begin position="228"/>
        <end position="412"/>
    </location>
</feature>
<dbReference type="InterPro" id="IPR016035">
    <property type="entry name" value="Acyl_Trfase/lysoPLipase"/>
</dbReference>
<keyword evidence="6" id="KW-0732">Signal</keyword>
<dbReference type="SUPFAM" id="SSF52151">
    <property type="entry name" value="FabD/lysophospholipase-like"/>
    <property type="match status" value="1"/>
</dbReference>
<dbReference type="PANTHER" id="PTHR24185:SF1">
    <property type="entry name" value="CALCIUM-INDEPENDENT PHOSPHOLIPASE A2-GAMMA"/>
    <property type="match status" value="1"/>
</dbReference>
<keyword evidence="2 4" id="KW-0442">Lipid degradation</keyword>
<dbReference type="Gene3D" id="3.40.1090.10">
    <property type="entry name" value="Cytosolic phospholipase A2 catalytic domain"/>
    <property type="match status" value="1"/>
</dbReference>
<dbReference type="Pfam" id="PF01734">
    <property type="entry name" value="Patatin"/>
    <property type="match status" value="1"/>
</dbReference>
<feature type="short sequence motif" description="DGA/G" evidence="4">
    <location>
        <begin position="399"/>
        <end position="401"/>
    </location>
</feature>
<dbReference type="GO" id="GO:0006631">
    <property type="term" value="P:fatty acid metabolic process"/>
    <property type="evidence" value="ECO:0007669"/>
    <property type="project" value="TreeGrafter"/>
</dbReference>
<feature type="active site" description="Proton acceptor" evidence="4">
    <location>
        <position position="399"/>
    </location>
</feature>
<feature type="active site" description="Nucleophile" evidence="4">
    <location>
        <position position="266"/>
    </location>
</feature>